<organism evidence="4 5">
    <name type="scientific">Paraburkholderia tropica</name>
    <dbReference type="NCBI Taxonomy" id="92647"/>
    <lineage>
        <taxon>Bacteria</taxon>
        <taxon>Pseudomonadati</taxon>
        <taxon>Pseudomonadota</taxon>
        <taxon>Betaproteobacteria</taxon>
        <taxon>Burkholderiales</taxon>
        <taxon>Burkholderiaceae</taxon>
        <taxon>Paraburkholderia</taxon>
    </lineage>
</organism>
<feature type="signal peptide" evidence="3">
    <location>
        <begin position="1"/>
        <end position="39"/>
    </location>
</feature>
<feature type="region of interest" description="Disordered" evidence="1">
    <location>
        <begin position="316"/>
        <end position="337"/>
    </location>
</feature>
<accession>A0AAQ1GE33</accession>
<dbReference type="InterPro" id="IPR020011">
    <property type="entry name" value="FimV_C"/>
</dbReference>
<dbReference type="NCBIfam" id="TIGR03504">
    <property type="entry name" value="FimV_Cterm"/>
    <property type="match status" value="1"/>
</dbReference>
<feature type="region of interest" description="Disordered" evidence="1">
    <location>
        <begin position="485"/>
        <end position="504"/>
    </location>
</feature>
<feature type="compositionally biased region" description="Basic and acidic residues" evidence="1">
    <location>
        <begin position="540"/>
        <end position="551"/>
    </location>
</feature>
<dbReference type="InterPro" id="IPR038440">
    <property type="entry name" value="FimV_C_sf"/>
</dbReference>
<feature type="compositionally biased region" description="Low complexity" evidence="1">
    <location>
        <begin position="570"/>
        <end position="587"/>
    </location>
</feature>
<feature type="region of interest" description="Disordered" evidence="1">
    <location>
        <begin position="375"/>
        <end position="397"/>
    </location>
</feature>
<keyword evidence="2" id="KW-0812">Transmembrane</keyword>
<feature type="region of interest" description="Disordered" evidence="1">
    <location>
        <begin position="450"/>
        <end position="478"/>
    </location>
</feature>
<evidence type="ECO:0000256" key="2">
    <source>
        <dbReference type="SAM" id="Phobius"/>
    </source>
</evidence>
<evidence type="ECO:0000256" key="1">
    <source>
        <dbReference type="SAM" id="MobiDB-lite"/>
    </source>
</evidence>
<dbReference type="Proteomes" id="UP000183529">
    <property type="component" value="Unassembled WGS sequence"/>
</dbReference>
<name>A0AAQ1GE33_9BURK</name>
<keyword evidence="2" id="KW-1133">Transmembrane helix</keyword>
<dbReference type="EMBL" id="FNZM01000004">
    <property type="protein sequence ID" value="SEJ42314.1"/>
    <property type="molecule type" value="Genomic_DNA"/>
</dbReference>
<protein>
    <submittedName>
        <fullName evidence="4">FimV C-terminal domain-containing protein</fullName>
    </submittedName>
</protein>
<keyword evidence="3" id="KW-0732">Signal</keyword>
<evidence type="ECO:0000256" key="3">
    <source>
        <dbReference type="SAM" id="SignalP"/>
    </source>
</evidence>
<dbReference type="AlphaFoldDB" id="A0AAQ1GE33"/>
<evidence type="ECO:0000313" key="4">
    <source>
        <dbReference type="EMBL" id="SEJ42314.1"/>
    </source>
</evidence>
<keyword evidence="2" id="KW-0472">Membrane</keyword>
<evidence type="ECO:0000313" key="5">
    <source>
        <dbReference type="Proteomes" id="UP000183529"/>
    </source>
</evidence>
<feature type="region of interest" description="Disordered" evidence="1">
    <location>
        <begin position="540"/>
        <end position="612"/>
    </location>
</feature>
<comment type="caution">
    <text evidence="4">The sequence shown here is derived from an EMBL/GenBank/DDBJ whole genome shotgun (WGS) entry which is preliminary data.</text>
</comment>
<feature type="chain" id="PRO_5042813343" evidence="3">
    <location>
        <begin position="40"/>
        <end position="793"/>
    </location>
</feature>
<gene>
    <name evidence="4" type="ORF">SAMN05216550_104410</name>
</gene>
<proteinExistence type="predicted"/>
<dbReference type="Gene3D" id="1.20.58.2200">
    <property type="match status" value="1"/>
</dbReference>
<sequence>MTVRLDSVSTPFPQARLTLRAAIAATAFALAAATGAAHAQGGAAQAGSAATAAIGASAAAAAGASAAPAALPVVGQYTVHPGQSLHDVAVDLTQSHDKAVLARASSALFDANPNAFMKHDPSRLKVGAMLNVPGTPDMASAGAASGVTAASAPAAPATTASAPAAATAPASAATATTSTPNTAAATGATAAAASAVATANAGASAATAATAATASNAASSPATVAGAASEAAGASAPETASASAATATAASAAGASAALASGASGVDQHSFSGSVQAASAASAASAPVSVSSLQQLLALKNRVLMALQHGIGKPAQVAGGANGASGAQHAPAGAQDAQQPEVSPVTLGIVAAIVLAFVALLVRLLMRKRRKPAAAADAPAATETPVAPTAPVAPPAGTEAEADVPVLDEPLTLAPTATATAAAAAAAGAAAYGQTHTDADAALDHATDAASLSAAAEPGADALPPTLFDKLEPTQAHGPDALREDRAEHGTHPQGVAPGEPETLADATDAASFAAAAELGASALPPEGLAAQRTVGEMDEHARRAEAEPHPIEMTMPGEDPTHSETHDQPLATEATEAEGEPAPFAPHAREPQPLELRMPGDPEPEPAAPAEPVVPAVSAEESMPYQEVPQEFPKTAVDALGSIEMSLPPRVEVPDAPAMPDFPFTTEPSATSGATLGQPLPFGQPPAPLAGQAIEAGTAGIGSIAGLGAPRFGTLSLDFDLNLPPDSAEPLPVFSPDQLARIARNKLDLAHEYIALGDLSGARALINEVIESSDHATRADAQALLSTLSPLS</sequence>
<feature type="transmembrane region" description="Helical" evidence="2">
    <location>
        <begin position="345"/>
        <end position="366"/>
    </location>
</feature>
<reference evidence="4 5" key="1">
    <citation type="submission" date="2016-10" db="EMBL/GenBank/DDBJ databases">
        <authorList>
            <person name="Varghese N."/>
            <person name="Submissions S."/>
        </authorList>
    </citation>
    <scope>NUCLEOTIDE SEQUENCE [LARGE SCALE GENOMIC DNA]</scope>
    <source>
        <strain evidence="4 5">LMG 22274</strain>
    </source>
</reference>
<dbReference type="RefSeq" id="WP_161495537.1">
    <property type="nucleotide sequence ID" value="NZ_CADFGN010000007.1"/>
</dbReference>